<comment type="caution">
    <text evidence="1">The sequence shown here is derived from an EMBL/GenBank/DDBJ whole genome shotgun (WGS) entry which is preliminary data.</text>
</comment>
<evidence type="ECO:0000313" key="2">
    <source>
        <dbReference type="Proteomes" id="UP000030151"/>
    </source>
</evidence>
<accession>A0A014MUM4</accession>
<dbReference type="Proteomes" id="UP000030151">
    <property type="component" value="Unassembled WGS sequence"/>
</dbReference>
<dbReference type="AlphaFoldDB" id="A0A014MUM4"/>
<evidence type="ECO:0000313" key="1">
    <source>
        <dbReference type="EMBL" id="EXU94830.1"/>
    </source>
</evidence>
<dbReference type="HOGENOM" id="CLU_2210631_0_0_1"/>
<organism evidence="1 2">
    <name type="scientific">Metarhizium robertsii</name>
    <dbReference type="NCBI Taxonomy" id="568076"/>
    <lineage>
        <taxon>Eukaryota</taxon>
        <taxon>Fungi</taxon>
        <taxon>Dikarya</taxon>
        <taxon>Ascomycota</taxon>
        <taxon>Pezizomycotina</taxon>
        <taxon>Sordariomycetes</taxon>
        <taxon>Hypocreomycetidae</taxon>
        <taxon>Hypocreales</taxon>
        <taxon>Clavicipitaceae</taxon>
        <taxon>Metarhizium</taxon>
    </lineage>
</organism>
<proteinExistence type="predicted"/>
<name>A0A014MUM4_9HYPO</name>
<sequence length="107" mass="11883">MAHLTQEERDIIDANPLRDSLSSILLASRTGREALVSNLTAIRLRVQKGNLKYKQFRPLSQLVIKQAPDINIWAAIVALIRSISHLTPPPSLPPSFKTPITYLSASQ</sequence>
<dbReference type="EMBL" id="JELW01000142">
    <property type="protein sequence ID" value="EXU94830.1"/>
    <property type="molecule type" value="Genomic_DNA"/>
</dbReference>
<protein>
    <submittedName>
        <fullName evidence="1">Uncharacterized protein</fullName>
    </submittedName>
</protein>
<gene>
    <name evidence="1" type="ORF">X797_012091</name>
</gene>
<reference evidence="1 2" key="1">
    <citation type="submission" date="2014-02" db="EMBL/GenBank/DDBJ databases">
        <title>The genome sequence of the entomopathogenic fungus Metarhizium robertsii ARSEF 2575.</title>
        <authorList>
            <person name="Giuliano Garisto Donzelli B."/>
            <person name="Roe B.A."/>
            <person name="Macmil S.L."/>
            <person name="Krasnoff S.B."/>
            <person name="Gibson D.M."/>
        </authorList>
    </citation>
    <scope>NUCLEOTIDE SEQUENCE [LARGE SCALE GENOMIC DNA]</scope>
    <source>
        <strain evidence="1 2">ARSEF 2575</strain>
    </source>
</reference>